<gene>
    <name evidence="8" type="ORF">KR76_23670</name>
</gene>
<dbReference type="Pfam" id="PF00072">
    <property type="entry name" value="Response_reg"/>
    <property type="match status" value="1"/>
</dbReference>
<evidence type="ECO:0000256" key="2">
    <source>
        <dbReference type="ARBA" id="ARBA00022490"/>
    </source>
</evidence>
<comment type="subcellular location">
    <subcellularLocation>
        <location evidence="1">Cytoplasm</location>
    </subcellularLocation>
</comment>
<dbReference type="PROSITE" id="PS50110">
    <property type="entry name" value="RESPONSE_REGULATORY"/>
    <property type="match status" value="1"/>
</dbReference>
<evidence type="ECO:0000256" key="3">
    <source>
        <dbReference type="ARBA" id="ARBA00022553"/>
    </source>
</evidence>
<dbReference type="Gene3D" id="6.10.250.690">
    <property type="match status" value="1"/>
</dbReference>
<dbReference type="FunFam" id="3.40.50.2300:FF:000021">
    <property type="entry name" value="Two-component system response regulator KdpE"/>
    <property type="match status" value="1"/>
</dbReference>
<evidence type="ECO:0000256" key="7">
    <source>
        <dbReference type="ARBA" id="ARBA00023163"/>
    </source>
</evidence>
<dbReference type="GO" id="GO:0000987">
    <property type="term" value="F:cis-regulatory region sequence-specific DNA binding"/>
    <property type="evidence" value="ECO:0007669"/>
    <property type="project" value="UniProtKB-ARBA"/>
</dbReference>
<keyword evidence="4" id="KW-0902">Two-component regulatory system</keyword>
<dbReference type="PANTHER" id="PTHR48111">
    <property type="entry name" value="REGULATOR OF RPOS"/>
    <property type="match status" value="1"/>
</dbReference>
<dbReference type="PANTHER" id="PTHR48111:SF50">
    <property type="entry name" value="KDP OPERON TRANSCRIPTIONAL REGULATORY PROTEIN KDPE"/>
    <property type="match status" value="1"/>
</dbReference>
<dbReference type="GeneID" id="96611769"/>
<dbReference type="CDD" id="cd00383">
    <property type="entry name" value="trans_reg_C"/>
    <property type="match status" value="1"/>
</dbReference>
<keyword evidence="8" id="KW-0808">Transferase</keyword>
<evidence type="ECO:0000313" key="9">
    <source>
        <dbReference type="Proteomes" id="UP000030300"/>
    </source>
</evidence>
<keyword evidence="8" id="KW-0418">Kinase</keyword>
<dbReference type="GO" id="GO:0000156">
    <property type="term" value="F:phosphorelay response regulator activity"/>
    <property type="evidence" value="ECO:0007669"/>
    <property type="project" value="TreeGrafter"/>
</dbReference>
<dbReference type="GO" id="GO:0032993">
    <property type="term" value="C:protein-DNA complex"/>
    <property type="evidence" value="ECO:0007669"/>
    <property type="project" value="TreeGrafter"/>
</dbReference>
<dbReference type="STRING" id="2045.KR76_23670"/>
<dbReference type="SMART" id="SM00862">
    <property type="entry name" value="Trans_reg_C"/>
    <property type="match status" value="1"/>
</dbReference>
<dbReference type="GO" id="GO:0016301">
    <property type="term" value="F:kinase activity"/>
    <property type="evidence" value="ECO:0007669"/>
    <property type="project" value="UniProtKB-KW"/>
</dbReference>
<dbReference type="InterPro" id="IPR001867">
    <property type="entry name" value="OmpR/PhoB-type_DNA-bd"/>
</dbReference>
<dbReference type="SMART" id="SM00448">
    <property type="entry name" value="REC"/>
    <property type="match status" value="1"/>
</dbReference>
<dbReference type="GO" id="GO:0042802">
    <property type="term" value="F:identical protein binding"/>
    <property type="evidence" value="ECO:0007669"/>
    <property type="project" value="UniProtKB-ARBA"/>
</dbReference>
<dbReference type="EMBL" id="CP009896">
    <property type="protein sequence ID" value="AIY19026.1"/>
    <property type="molecule type" value="Genomic_DNA"/>
</dbReference>
<keyword evidence="9" id="KW-1185">Reference proteome</keyword>
<keyword evidence="3" id="KW-0597">Phosphoprotein</keyword>
<dbReference type="Pfam" id="PF00486">
    <property type="entry name" value="Trans_reg_C"/>
    <property type="match status" value="1"/>
</dbReference>
<dbReference type="GO" id="GO:0005829">
    <property type="term" value="C:cytosol"/>
    <property type="evidence" value="ECO:0007669"/>
    <property type="project" value="TreeGrafter"/>
</dbReference>
<protein>
    <submittedName>
        <fullName evidence="8">Sensor histidine kinase</fullName>
    </submittedName>
</protein>
<dbReference type="InterPro" id="IPR001789">
    <property type="entry name" value="Sig_transdc_resp-reg_receiver"/>
</dbReference>
<dbReference type="InterPro" id="IPR011006">
    <property type="entry name" value="CheY-like_superfamily"/>
</dbReference>
<sequence length="227" mass="25159">MTVVLVVDDDPAIRRTLAINLRARDYEVETAGDGRSALQAVDERMPDVILLDLGLPDLDGVTVLRRLRTFSQVPVIVVSARTGSDDKVEALDLGADDFVTKPFVIEELLARIRATTRRVGVEEPALRLDVDGLALDLGDSRAVRDGAEVHLTPTEWAIVEVLVKRRGKLVRQTELLHAVWGPAYDRQTNYLRVHLASIRRKLERDPAHPALFVTEPGMGYRFAPGVA</sequence>
<dbReference type="OrthoDB" id="5511894at2"/>
<evidence type="ECO:0000256" key="1">
    <source>
        <dbReference type="ARBA" id="ARBA00004496"/>
    </source>
</evidence>
<name>A0A0A1DNR2_NOCSI</name>
<dbReference type="Gene3D" id="3.40.50.2300">
    <property type="match status" value="1"/>
</dbReference>
<dbReference type="eggNOG" id="COG0745">
    <property type="taxonomic scope" value="Bacteria"/>
</dbReference>
<keyword evidence="6" id="KW-0238">DNA-binding</keyword>
<dbReference type="GO" id="GO:0045893">
    <property type="term" value="P:positive regulation of DNA-templated transcription"/>
    <property type="evidence" value="ECO:0007669"/>
    <property type="project" value="UniProtKB-ARBA"/>
</dbReference>
<evidence type="ECO:0000256" key="6">
    <source>
        <dbReference type="ARBA" id="ARBA00023125"/>
    </source>
</evidence>
<dbReference type="InterPro" id="IPR036388">
    <property type="entry name" value="WH-like_DNA-bd_sf"/>
</dbReference>
<evidence type="ECO:0000313" key="8">
    <source>
        <dbReference type="EMBL" id="AIY19026.1"/>
    </source>
</evidence>
<dbReference type="Gene3D" id="1.10.10.10">
    <property type="entry name" value="Winged helix-like DNA-binding domain superfamily/Winged helix DNA-binding domain"/>
    <property type="match status" value="1"/>
</dbReference>
<dbReference type="AlphaFoldDB" id="A0A0A1DNR2"/>
<organism evidence="8 9">
    <name type="scientific">Nocardioides simplex</name>
    <name type="common">Arthrobacter simplex</name>
    <dbReference type="NCBI Taxonomy" id="2045"/>
    <lineage>
        <taxon>Bacteria</taxon>
        <taxon>Bacillati</taxon>
        <taxon>Actinomycetota</taxon>
        <taxon>Actinomycetes</taxon>
        <taxon>Propionibacteriales</taxon>
        <taxon>Nocardioidaceae</taxon>
        <taxon>Pimelobacter</taxon>
    </lineage>
</organism>
<dbReference type="SUPFAM" id="SSF52172">
    <property type="entry name" value="CheY-like"/>
    <property type="match status" value="1"/>
</dbReference>
<dbReference type="RefSeq" id="WP_038681854.1">
    <property type="nucleotide sequence ID" value="NZ_BJMC01000015.1"/>
</dbReference>
<dbReference type="Proteomes" id="UP000030300">
    <property type="component" value="Chromosome"/>
</dbReference>
<keyword evidence="7" id="KW-0804">Transcription</keyword>
<keyword evidence="2" id="KW-0963">Cytoplasm</keyword>
<dbReference type="HOGENOM" id="CLU_000445_30_8_11"/>
<proteinExistence type="predicted"/>
<evidence type="ECO:0000256" key="5">
    <source>
        <dbReference type="ARBA" id="ARBA00023015"/>
    </source>
</evidence>
<dbReference type="PROSITE" id="PS51755">
    <property type="entry name" value="OMPR_PHOB"/>
    <property type="match status" value="1"/>
</dbReference>
<reference evidence="8 9" key="1">
    <citation type="journal article" date="2015" name="Genome Announc.">
        <title>Complete Genome Sequence of Steroid-Transforming Nocardioides simplex VKM Ac-2033D.</title>
        <authorList>
            <person name="Shtratnikova V.Y."/>
            <person name="Schelkunov M.I."/>
            <person name="Pekov Y.A."/>
            <person name="Fokina V.V."/>
            <person name="Logacheva M.D."/>
            <person name="Sokolov S.L."/>
            <person name="Bragin E.Y."/>
            <person name="Ashapkin V.V."/>
            <person name="Donova M.V."/>
        </authorList>
    </citation>
    <scope>NUCLEOTIDE SEQUENCE [LARGE SCALE GENOMIC DNA]</scope>
    <source>
        <strain evidence="8 9">VKM Ac-2033D</strain>
    </source>
</reference>
<dbReference type="InterPro" id="IPR039420">
    <property type="entry name" value="WalR-like"/>
</dbReference>
<accession>A0A0A1DNR2</accession>
<evidence type="ECO:0000256" key="4">
    <source>
        <dbReference type="ARBA" id="ARBA00023012"/>
    </source>
</evidence>
<keyword evidence="5" id="KW-0805">Transcription regulation</keyword>
<dbReference type="KEGG" id="psim:KR76_23670"/>